<dbReference type="GO" id="GO:0005634">
    <property type="term" value="C:nucleus"/>
    <property type="evidence" value="ECO:0007669"/>
    <property type="project" value="UniProtKB-SubCell"/>
</dbReference>
<keyword evidence="4" id="KW-0539">Nucleus</keyword>
<sequence>MRLSHNSGQMSPSSRRGPWLPEEDATLLRLVKTQGPNNWVRISQHMQHRSPKQCRERYHQNLKPSLNHEPISAQEGELIEGLVRDLGKRWAEIARRLGNRSDNAVKNWWNGSMNRRKRHSVHPGGGGGGGSSSTSGVGYRTHPIPASGSPRQIYLRQHGVASTNIYHRARYPREPPTTSYEERPYMYELGSNYESQRQEQDRLFHSAQIRIQRPLAHPLHSPNSPPHTNVPKSILLPHPSHHQGTTFAPSLPRFQSCPPAPSIPRTDWHHLPPLTHLEPPILSPAATDVSHTSSNCQQAPSLVSDNQSNCSISPKTIPSPRPGMQSSNTLPVQLWSEMQQQRPYSRGSYHHDGGVGSDRAAVAEYKQDQGHLGAAAAAYQAAAPLLPALEPAPHYSLHRPRSSPSREDSTAGSARGTFTAKDTRMDVSRLLD</sequence>
<dbReference type="Proteomes" id="UP000053342">
    <property type="component" value="Unassembled WGS sequence"/>
</dbReference>
<dbReference type="FunFam" id="1.10.10.60:FF:000355">
    <property type="entry name" value="Transcription factor MYB124"/>
    <property type="match status" value="1"/>
</dbReference>
<dbReference type="RefSeq" id="XP_016267912.1">
    <property type="nucleotide sequence ID" value="XM_016400859.1"/>
</dbReference>
<feature type="region of interest" description="Disordered" evidence="5">
    <location>
        <begin position="113"/>
        <end position="150"/>
    </location>
</feature>
<dbReference type="GO" id="GO:0045944">
    <property type="term" value="P:positive regulation of transcription by RNA polymerase II"/>
    <property type="evidence" value="ECO:0007669"/>
    <property type="project" value="TreeGrafter"/>
</dbReference>
<feature type="domain" description="Myb-like" evidence="6">
    <location>
        <begin position="11"/>
        <end position="62"/>
    </location>
</feature>
<comment type="subcellular location">
    <subcellularLocation>
        <location evidence="1">Nucleus</location>
    </subcellularLocation>
</comment>
<feature type="compositionally biased region" description="Polar residues" evidence="5">
    <location>
        <begin position="289"/>
        <end position="316"/>
    </location>
</feature>
<dbReference type="InterPro" id="IPR001005">
    <property type="entry name" value="SANT/Myb"/>
</dbReference>
<dbReference type="GO" id="GO:1902584">
    <property type="term" value="P:positive regulation of response to water deprivation"/>
    <property type="evidence" value="ECO:0007669"/>
    <property type="project" value="UniProtKB-ARBA"/>
</dbReference>
<dbReference type="GO" id="GO:0000978">
    <property type="term" value="F:RNA polymerase II cis-regulatory region sequence-specific DNA binding"/>
    <property type="evidence" value="ECO:0007669"/>
    <property type="project" value="TreeGrafter"/>
</dbReference>
<keyword evidence="3" id="KW-0238">DNA-binding</keyword>
<dbReference type="EMBL" id="KN847332">
    <property type="protein sequence ID" value="KIW47696.1"/>
    <property type="molecule type" value="Genomic_DNA"/>
</dbReference>
<feature type="region of interest" description="Disordered" evidence="5">
    <location>
        <begin position="1"/>
        <end position="21"/>
    </location>
</feature>
<dbReference type="CDD" id="cd00167">
    <property type="entry name" value="SANT"/>
    <property type="match status" value="2"/>
</dbReference>
<evidence type="ECO:0000259" key="7">
    <source>
        <dbReference type="PROSITE" id="PS51294"/>
    </source>
</evidence>
<feature type="domain" description="Myb-like" evidence="6">
    <location>
        <begin position="63"/>
        <end position="113"/>
    </location>
</feature>
<dbReference type="InterPro" id="IPR017930">
    <property type="entry name" value="Myb_dom"/>
</dbReference>
<dbReference type="InterPro" id="IPR009057">
    <property type="entry name" value="Homeodomain-like_sf"/>
</dbReference>
<dbReference type="PANTHER" id="PTHR45614:SF25">
    <property type="entry name" value="MYB PROTEIN"/>
    <property type="match status" value="1"/>
</dbReference>
<dbReference type="GO" id="GO:0033993">
    <property type="term" value="P:response to lipid"/>
    <property type="evidence" value="ECO:0007669"/>
    <property type="project" value="UniProtKB-ARBA"/>
</dbReference>
<protein>
    <submittedName>
        <fullName evidence="8">Uncharacterized protein</fullName>
    </submittedName>
</protein>
<dbReference type="GO" id="GO:1902806">
    <property type="term" value="P:regulation of cell cycle G1/S phase transition"/>
    <property type="evidence" value="ECO:0007669"/>
    <property type="project" value="UniProtKB-ARBA"/>
</dbReference>
<keyword evidence="9" id="KW-1185">Reference proteome</keyword>
<dbReference type="GeneID" id="27352439"/>
<feature type="region of interest" description="Disordered" evidence="5">
    <location>
        <begin position="216"/>
        <end position="328"/>
    </location>
</feature>
<dbReference type="OrthoDB" id="2143914at2759"/>
<feature type="compositionally biased region" description="Basic and acidic residues" evidence="5">
    <location>
        <begin position="421"/>
        <end position="432"/>
    </location>
</feature>
<feature type="compositionally biased region" description="Polar residues" evidence="5">
    <location>
        <begin position="1"/>
        <end position="14"/>
    </location>
</feature>
<feature type="domain" description="HTH myb-type" evidence="7">
    <location>
        <begin position="67"/>
        <end position="117"/>
    </location>
</feature>
<evidence type="ECO:0000256" key="1">
    <source>
        <dbReference type="ARBA" id="ARBA00004123"/>
    </source>
</evidence>
<gene>
    <name evidence="8" type="ORF">PV06_00365</name>
</gene>
<evidence type="ECO:0000256" key="5">
    <source>
        <dbReference type="SAM" id="MobiDB-lite"/>
    </source>
</evidence>
<dbReference type="Pfam" id="PF00249">
    <property type="entry name" value="Myb_DNA-binding"/>
    <property type="match status" value="2"/>
</dbReference>
<evidence type="ECO:0000256" key="2">
    <source>
        <dbReference type="ARBA" id="ARBA00022737"/>
    </source>
</evidence>
<dbReference type="GO" id="GO:2000037">
    <property type="term" value="P:regulation of stomatal complex patterning"/>
    <property type="evidence" value="ECO:0007669"/>
    <property type="project" value="UniProtKB-ARBA"/>
</dbReference>
<keyword evidence="2" id="KW-0677">Repeat</keyword>
<evidence type="ECO:0000313" key="9">
    <source>
        <dbReference type="Proteomes" id="UP000053342"/>
    </source>
</evidence>
<evidence type="ECO:0000256" key="4">
    <source>
        <dbReference type="ARBA" id="ARBA00023242"/>
    </source>
</evidence>
<evidence type="ECO:0000259" key="6">
    <source>
        <dbReference type="PROSITE" id="PS50090"/>
    </source>
</evidence>
<dbReference type="PROSITE" id="PS51294">
    <property type="entry name" value="HTH_MYB"/>
    <property type="match status" value="2"/>
</dbReference>
<dbReference type="GO" id="GO:0000278">
    <property type="term" value="P:mitotic cell cycle"/>
    <property type="evidence" value="ECO:0007669"/>
    <property type="project" value="TreeGrafter"/>
</dbReference>
<dbReference type="GO" id="GO:0032875">
    <property type="term" value="P:regulation of DNA endoreduplication"/>
    <property type="evidence" value="ECO:0007669"/>
    <property type="project" value="UniProtKB-ARBA"/>
</dbReference>
<feature type="domain" description="HTH myb-type" evidence="7">
    <location>
        <begin position="11"/>
        <end position="66"/>
    </location>
</feature>
<evidence type="ECO:0000256" key="3">
    <source>
        <dbReference type="ARBA" id="ARBA00023125"/>
    </source>
</evidence>
<dbReference type="VEuPathDB" id="FungiDB:PV06_00365"/>
<dbReference type="GO" id="GO:0050891">
    <property type="term" value="P:multicellular organismal-level water homeostasis"/>
    <property type="evidence" value="ECO:0007669"/>
    <property type="project" value="UniProtKB-ARBA"/>
</dbReference>
<dbReference type="PROSITE" id="PS50090">
    <property type="entry name" value="MYB_LIKE"/>
    <property type="match status" value="2"/>
</dbReference>
<reference evidence="8 9" key="1">
    <citation type="submission" date="2015-01" db="EMBL/GenBank/DDBJ databases">
        <title>The Genome Sequence of Exophiala oligosperma CBS72588.</title>
        <authorList>
            <consortium name="The Broad Institute Genomics Platform"/>
            <person name="Cuomo C."/>
            <person name="de Hoog S."/>
            <person name="Gorbushina A."/>
            <person name="Stielow B."/>
            <person name="Teixiera M."/>
            <person name="Abouelleil A."/>
            <person name="Chapman S.B."/>
            <person name="Priest M."/>
            <person name="Young S.K."/>
            <person name="Wortman J."/>
            <person name="Nusbaum C."/>
            <person name="Birren B."/>
        </authorList>
    </citation>
    <scope>NUCLEOTIDE SEQUENCE [LARGE SCALE GENOMIC DNA]</scope>
    <source>
        <strain evidence="8 9">CBS 72588</strain>
    </source>
</reference>
<organism evidence="8 9">
    <name type="scientific">Exophiala oligosperma</name>
    <dbReference type="NCBI Taxonomy" id="215243"/>
    <lineage>
        <taxon>Eukaryota</taxon>
        <taxon>Fungi</taxon>
        <taxon>Dikarya</taxon>
        <taxon>Ascomycota</taxon>
        <taxon>Pezizomycotina</taxon>
        <taxon>Eurotiomycetes</taxon>
        <taxon>Chaetothyriomycetidae</taxon>
        <taxon>Chaetothyriales</taxon>
        <taxon>Herpotrichiellaceae</taxon>
        <taxon>Exophiala</taxon>
    </lineage>
</organism>
<accession>A0A0D2B5Z6</accession>
<dbReference type="GO" id="GO:1901002">
    <property type="term" value="P:positive regulation of response to salt stress"/>
    <property type="evidence" value="ECO:0007669"/>
    <property type="project" value="UniProtKB-ARBA"/>
</dbReference>
<dbReference type="STRING" id="215243.A0A0D2B5Z6"/>
<proteinExistence type="predicted"/>
<evidence type="ECO:0000313" key="8">
    <source>
        <dbReference type="EMBL" id="KIW47696.1"/>
    </source>
</evidence>
<feature type="compositionally biased region" description="Low complexity" evidence="5">
    <location>
        <begin position="271"/>
        <end position="280"/>
    </location>
</feature>
<name>A0A0D2B5Z6_9EURO</name>
<dbReference type="HOGENOM" id="CLU_046302_1_0_1"/>
<dbReference type="AlphaFoldDB" id="A0A0D2B5Z6"/>
<dbReference type="SUPFAM" id="SSF46689">
    <property type="entry name" value="Homeodomain-like"/>
    <property type="match status" value="1"/>
</dbReference>
<dbReference type="GO" id="GO:0000981">
    <property type="term" value="F:DNA-binding transcription factor activity, RNA polymerase II-specific"/>
    <property type="evidence" value="ECO:0007669"/>
    <property type="project" value="TreeGrafter"/>
</dbReference>
<dbReference type="SMART" id="SM00717">
    <property type="entry name" value="SANT"/>
    <property type="match status" value="2"/>
</dbReference>
<dbReference type="PANTHER" id="PTHR45614">
    <property type="entry name" value="MYB PROTEIN-RELATED"/>
    <property type="match status" value="1"/>
</dbReference>
<dbReference type="Gene3D" id="1.10.10.60">
    <property type="entry name" value="Homeodomain-like"/>
    <property type="match status" value="2"/>
</dbReference>
<dbReference type="InterPro" id="IPR050560">
    <property type="entry name" value="MYB_TF"/>
</dbReference>
<feature type="region of interest" description="Disordered" evidence="5">
    <location>
        <begin position="392"/>
        <end position="432"/>
    </location>
</feature>